<dbReference type="CDD" id="cd04474">
    <property type="entry name" value="RPA1_DBD_A"/>
    <property type="match status" value="1"/>
</dbReference>
<feature type="domain" description="CCHC-type" evidence="15">
    <location>
        <begin position="884"/>
        <end position="899"/>
    </location>
</feature>
<feature type="region of interest" description="Disordered" evidence="14">
    <location>
        <begin position="896"/>
        <end position="917"/>
    </location>
</feature>
<comment type="function">
    <text evidence="13">Component of the replication protein A complex (RPA) required for DNA recombination, repair and replication. The activity of RPA is mediated by single-stranded DNA binding and protein interactions. Probably involved in repair of double-strand DNA breaks (DSBs) induced by genotoxic stresses.</text>
</comment>
<dbReference type="CDD" id="cd04475">
    <property type="entry name" value="RPA1_DBD_B"/>
    <property type="match status" value="1"/>
</dbReference>
<dbReference type="Proteomes" id="UP001633002">
    <property type="component" value="Unassembled WGS sequence"/>
</dbReference>
<dbReference type="FunFam" id="2.40.50.140:FF:000041">
    <property type="entry name" value="Replication protein A subunit"/>
    <property type="match status" value="1"/>
</dbReference>
<dbReference type="InterPro" id="IPR036875">
    <property type="entry name" value="Znf_CCHC_sf"/>
</dbReference>
<evidence type="ECO:0000256" key="10">
    <source>
        <dbReference type="ARBA" id="ARBA00023204"/>
    </source>
</evidence>
<dbReference type="EMBL" id="JBJQOH010000004">
    <property type="protein sequence ID" value="KAL3688110.1"/>
    <property type="molecule type" value="Genomic_DNA"/>
</dbReference>
<evidence type="ECO:0000256" key="7">
    <source>
        <dbReference type="ARBA" id="ARBA00022833"/>
    </source>
</evidence>
<dbReference type="Pfam" id="PF16900">
    <property type="entry name" value="REPA_OB_2"/>
    <property type="match status" value="1"/>
</dbReference>
<sequence>MGTRITQNAILQLNNGDVDLRPVLQVMDVRQIGNAQTVQERYRLVLSDTVYVQQAMLATQLNEYVKNGQVQKGSIVQLIEYICNSVQNRKIIIVLNMEVVQSIAEIVGDPKNQISGPSPAPQQVQQPPQQIQQQQQQRPPPQQAPPPPQQQSYAATGNQSHQSSYTSVGNGNAYRGGGDSLPPTMNGGGYGGQNPGGGYGAQNSVGGYGAQNSGGGYGAQNSGGGYGAQNSGGGYGGPNSGGGGGYGASNAGGQNSYLSAPNSAPPPTASGGFQGQRQMGMQPPQQQQGAGTYGKPLPPYQVPAPMYSAKGPIAKNEAPARIVPISSLNPYQGRWTIRARVTSKTELRRYNNAKGDGKVFSFDLLDVEKGEIRCTCFNNVADQFYERVEVGKVYLITKGNLRPSKKEFNPLKNEWEIWLENATTIEPCMDGDASIPQQRFDFKPISDVETLEANSMCDVIGVVVSIQAANPIMKKNGTETLKRTLHLRDQSNKSVELTMWGSFCNKEGDQVQELVLQDTPPVLAVKSARVSDFSGRSLGTISSSHILINPDIEEAHKLRGWYDSEGHGMKVDSITREGGTGARGDMRKAVTQIKDEGLGRGEKPDWIAVRATISFIKTDTFCYTACPIMISEKQCQKKVTNNGDGTYRCDRCDQSVPEPDYRYLLQMQIQDHTGVTWISGFQEAGIEIFGVPAKELSGYKDHEDPAFGDTIQRVLFSSHVFKLKVKEETYNDEQRVKCTVVKSEKVDFSAEGKLLLECLRRLETDEGPSAQFAPSTTAASTDYNGGPPPFQTPSYGGGSYGATPQGSSYGGGGYGGGGSSGYTGGYNGGGSSNSYGGGGFQGGSSTKCYKCGKEGHFASSCPNQSQSGGSGGFGGGGGGGGAGCYKCGQGGHFARECPSQGGGKPFGGGGGYSQRGY</sequence>
<dbReference type="GO" id="GO:0006260">
    <property type="term" value="P:DNA replication"/>
    <property type="evidence" value="ECO:0007669"/>
    <property type="project" value="UniProtKB-KW"/>
</dbReference>
<keyword evidence="3 13" id="KW-0235">DNA replication</keyword>
<dbReference type="CDD" id="cd04477">
    <property type="entry name" value="RPA1N"/>
    <property type="match status" value="1"/>
</dbReference>
<keyword evidence="6 12" id="KW-0863">Zinc-finger</keyword>
<evidence type="ECO:0000256" key="11">
    <source>
        <dbReference type="ARBA" id="ARBA00023242"/>
    </source>
</evidence>
<dbReference type="Gene3D" id="2.40.50.140">
    <property type="entry name" value="Nucleic acid-binding proteins"/>
    <property type="match status" value="4"/>
</dbReference>
<dbReference type="Gene3D" id="4.10.60.10">
    <property type="entry name" value="Zinc finger, CCHC-type"/>
    <property type="match status" value="1"/>
</dbReference>
<keyword evidence="7 13" id="KW-0862">Zinc</keyword>
<dbReference type="SMART" id="SM00343">
    <property type="entry name" value="ZnF_C2HC"/>
    <property type="match status" value="2"/>
</dbReference>
<comment type="subcellular location">
    <subcellularLocation>
        <location evidence="1 13">Nucleus</location>
    </subcellularLocation>
</comment>
<organism evidence="16 17">
    <name type="scientific">Riccia sorocarpa</name>
    <dbReference type="NCBI Taxonomy" id="122646"/>
    <lineage>
        <taxon>Eukaryota</taxon>
        <taxon>Viridiplantae</taxon>
        <taxon>Streptophyta</taxon>
        <taxon>Embryophyta</taxon>
        <taxon>Marchantiophyta</taxon>
        <taxon>Marchantiopsida</taxon>
        <taxon>Marchantiidae</taxon>
        <taxon>Marchantiales</taxon>
        <taxon>Ricciaceae</taxon>
        <taxon>Riccia</taxon>
    </lineage>
</organism>
<dbReference type="AlphaFoldDB" id="A0ABD3H9C4"/>
<keyword evidence="9" id="KW-0233">DNA recombination</keyword>
<evidence type="ECO:0000256" key="5">
    <source>
        <dbReference type="ARBA" id="ARBA00022763"/>
    </source>
</evidence>
<feature type="compositionally biased region" description="Gly residues" evidence="14">
    <location>
        <begin position="900"/>
        <end position="917"/>
    </location>
</feature>
<comment type="similarity">
    <text evidence="2 13">Belongs to the replication factor A protein 1 family.</text>
</comment>
<dbReference type="CDD" id="cd04476">
    <property type="entry name" value="RPA1_DBD_C"/>
    <property type="match status" value="1"/>
</dbReference>
<keyword evidence="10" id="KW-0234">DNA repair</keyword>
<name>A0ABD3H9C4_9MARC</name>
<feature type="domain" description="CCHC-type" evidence="15">
    <location>
        <begin position="847"/>
        <end position="863"/>
    </location>
</feature>
<evidence type="ECO:0000256" key="14">
    <source>
        <dbReference type="SAM" id="MobiDB-lite"/>
    </source>
</evidence>
<evidence type="ECO:0000313" key="17">
    <source>
        <dbReference type="Proteomes" id="UP001633002"/>
    </source>
</evidence>
<evidence type="ECO:0000259" key="15">
    <source>
        <dbReference type="PROSITE" id="PS50158"/>
    </source>
</evidence>
<dbReference type="GO" id="GO:0006281">
    <property type="term" value="P:DNA repair"/>
    <property type="evidence" value="ECO:0007669"/>
    <property type="project" value="UniProtKB-KW"/>
</dbReference>
<dbReference type="InterPro" id="IPR001878">
    <property type="entry name" value="Znf_CCHC"/>
</dbReference>
<dbReference type="GO" id="GO:0007140">
    <property type="term" value="P:male meiotic nuclear division"/>
    <property type="evidence" value="ECO:0007669"/>
    <property type="project" value="UniProtKB-ARBA"/>
</dbReference>
<comment type="caution">
    <text evidence="16">The sequence shown here is derived from an EMBL/GenBank/DDBJ whole genome shotgun (WGS) entry which is preliminary data.</text>
</comment>
<dbReference type="InterPro" id="IPR007199">
    <property type="entry name" value="Rep_factor-A_N"/>
</dbReference>
<evidence type="ECO:0000256" key="13">
    <source>
        <dbReference type="RuleBase" id="RU364130"/>
    </source>
</evidence>
<dbReference type="InterPro" id="IPR031657">
    <property type="entry name" value="REPA_OB_2"/>
</dbReference>
<evidence type="ECO:0000256" key="1">
    <source>
        <dbReference type="ARBA" id="ARBA00004123"/>
    </source>
</evidence>
<dbReference type="Pfam" id="PF04057">
    <property type="entry name" value="Rep-A_N"/>
    <property type="match status" value="1"/>
</dbReference>
<evidence type="ECO:0000256" key="8">
    <source>
        <dbReference type="ARBA" id="ARBA00023125"/>
    </source>
</evidence>
<feature type="compositionally biased region" description="Low complexity" evidence="14">
    <location>
        <begin position="121"/>
        <end position="137"/>
    </location>
</feature>
<feature type="region of interest" description="Disordered" evidence="14">
    <location>
        <begin position="254"/>
        <end position="298"/>
    </location>
</feature>
<dbReference type="NCBIfam" id="TIGR00617">
    <property type="entry name" value="rpa1"/>
    <property type="match status" value="1"/>
</dbReference>
<protein>
    <recommendedName>
        <fullName evidence="13">Replication protein A subunit</fullName>
    </recommendedName>
</protein>
<gene>
    <name evidence="16" type="ORF">R1sor_014419</name>
</gene>
<keyword evidence="17" id="KW-1185">Reference proteome</keyword>
<dbReference type="InterPro" id="IPR012340">
    <property type="entry name" value="NA-bd_OB-fold"/>
</dbReference>
<evidence type="ECO:0000313" key="16">
    <source>
        <dbReference type="EMBL" id="KAL3688110.1"/>
    </source>
</evidence>
<dbReference type="InterPro" id="IPR047192">
    <property type="entry name" value="Euk_RPA1_DBD_C"/>
</dbReference>
<reference evidence="16 17" key="1">
    <citation type="submission" date="2024-09" db="EMBL/GenBank/DDBJ databases">
        <title>Chromosome-scale assembly of Riccia sorocarpa.</title>
        <authorList>
            <person name="Paukszto L."/>
        </authorList>
    </citation>
    <scope>NUCLEOTIDE SEQUENCE [LARGE SCALE GENOMIC DNA]</scope>
    <source>
        <strain evidence="16">LP-2024</strain>
        <tissue evidence="16">Aerial parts of the thallus</tissue>
    </source>
</reference>
<feature type="compositionally biased region" description="Polar residues" evidence="14">
    <location>
        <begin position="772"/>
        <end position="783"/>
    </location>
</feature>
<dbReference type="Pfam" id="PF01336">
    <property type="entry name" value="tRNA_anti-codon"/>
    <property type="match status" value="1"/>
</dbReference>
<feature type="compositionally biased region" description="Pro residues" evidence="14">
    <location>
        <begin position="138"/>
        <end position="149"/>
    </location>
</feature>
<dbReference type="FunFam" id="2.40.50.140:FF:000090">
    <property type="entry name" value="Replication protein A subunit"/>
    <property type="match status" value="1"/>
</dbReference>
<evidence type="ECO:0000256" key="4">
    <source>
        <dbReference type="ARBA" id="ARBA00022723"/>
    </source>
</evidence>
<comment type="subunit">
    <text evidence="13">Heterotrimer of RPA1, RPA2 and RPA3 (canonical replication protein A complex).</text>
</comment>
<dbReference type="PANTHER" id="PTHR47165">
    <property type="entry name" value="OS03G0429900 PROTEIN"/>
    <property type="match status" value="1"/>
</dbReference>
<feature type="compositionally biased region" description="Polar residues" evidence="14">
    <location>
        <begin position="152"/>
        <end position="170"/>
    </location>
</feature>
<dbReference type="Pfam" id="PF08646">
    <property type="entry name" value="Rep_fac-A_C"/>
    <property type="match status" value="1"/>
</dbReference>
<feature type="region of interest" description="Disordered" evidence="14">
    <location>
        <begin position="767"/>
        <end position="801"/>
    </location>
</feature>
<keyword evidence="11 13" id="KW-0539">Nucleus</keyword>
<dbReference type="FunFam" id="2.40.50.140:FF:000064">
    <property type="entry name" value="Replication protein A subunit"/>
    <property type="match status" value="1"/>
</dbReference>
<evidence type="ECO:0000256" key="6">
    <source>
        <dbReference type="ARBA" id="ARBA00022771"/>
    </source>
</evidence>
<keyword evidence="5" id="KW-0227">DNA damage</keyword>
<evidence type="ECO:0000256" key="2">
    <source>
        <dbReference type="ARBA" id="ARBA00005690"/>
    </source>
</evidence>
<dbReference type="PROSITE" id="PS50158">
    <property type="entry name" value="ZF_CCHC"/>
    <property type="match status" value="2"/>
</dbReference>
<proteinExistence type="inferred from homology"/>
<dbReference type="GO" id="GO:0008270">
    <property type="term" value="F:zinc ion binding"/>
    <property type="evidence" value="ECO:0007669"/>
    <property type="project" value="UniProtKB-KW"/>
</dbReference>
<keyword evidence="8 13" id="KW-0238">DNA-binding</keyword>
<evidence type="ECO:0000256" key="3">
    <source>
        <dbReference type="ARBA" id="ARBA00022705"/>
    </source>
</evidence>
<feature type="region of interest" description="Disordered" evidence="14">
    <location>
        <begin position="110"/>
        <end position="193"/>
    </location>
</feature>
<evidence type="ECO:0000256" key="12">
    <source>
        <dbReference type="PROSITE-ProRule" id="PRU00047"/>
    </source>
</evidence>
<evidence type="ECO:0000256" key="9">
    <source>
        <dbReference type="ARBA" id="ARBA00023172"/>
    </source>
</evidence>
<dbReference type="GO" id="GO:0005634">
    <property type="term" value="C:nucleus"/>
    <property type="evidence" value="ECO:0007669"/>
    <property type="project" value="UniProtKB-SubCell"/>
</dbReference>
<dbReference type="InterPro" id="IPR013955">
    <property type="entry name" value="Rep_factor-A_C"/>
</dbReference>
<dbReference type="GO" id="GO:0006310">
    <property type="term" value="P:DNA recombination"/>
    <property type="evidence" value="ECO:0007669"/>
    <property type="project" value="UniProtKB-KW"/>
</dbReference>
<dbReference type="Pfam" id="PF00098">
    <property type="entry name" value="zf-CCHC"/>
    <property type="match status" value="2"/>
</dbReference>
<dbReference type="SUPFAM" id="SSF57756">
    <property type="entry name" value="Retrovirus zinc finger-like domains"/>
    <property type="match status" value="1"/>
</dbReference>
<dbReference type="InterPro" id="IPR004365">
    <property type="entry name" value="NA-bd_OB_tRNA"/>
</dbReference>
<dbReference type="PANTHER" id="PTHR47165:SF4">
    <property type="entry name" value="OS03G0429900 PROTEIN"/>
    <property type="match status" value="1"/>
</dbReference>
<feature type="compositionally biased region" description="Low complexity" evidence="14">
    <location>
        <begin position="269"/>
        <end position="290"/>
    </location>
</feature>
<keyword evidence="4 13" id="KW-0479">Metal-binding</keyword>
<dbReference type="GO" id="GO:0003677">
    <property type="term" value="F:DNA binding"/>
    <property type="evidence" value="ECO:0007669"/>
    <property type="project" value="UniProtKB-KW"/>
</dbReference>
<dbReference type="FunFam" id="2.40.50.140:FF:000117">
    <property type="entry name" value="Replication protein A subunit"/>
    <property type="match status" value="1"/>
</dbReference>
<dbReference type="SUPFAM" id="SSF50249">
    <property type="entry name" value="Nucleic acid-binding proteins"/>
    <property type="match status" value="4"/>
</dbReference>
<dbReference type="InterPro" id="IPR004591">
    <property type="entry name" value="Rfa1"/>
</dbReference>
<accession>A0ABD3H9C4</accession>